<accession>A0A443PPC6</accession>
<comment type="caution">
    <text evidence="1">The sequence shown here is derived from an EMBL/GenBank/DDBJ whole genome shotgun (WGS) entry which is preliminary data.</text>
</comment>
<proteinExistence type="predicted"/>
<evidence type="ECO:0000313" key="1">
    <source>
        <dbReference type="EMBL" id="RWR92633.1"/>
    </source>
</evidence>
<reference evidence="1 2" key="1">
    <citation type="journal article" date="2019" name="Nat. Plants">
        <title>Stout camphor tree genome fills gaps in understanding of flowering plant genome evolution.</title>
        <authorList>
            <person name="Chaw S.M."/>
            <person name="Liu Y.C."/>
            <person name="Wu Y.W."/>
            <person name="Wang H.Y."/>
            <person name="Lin C.I."/>
            <person name="Wu C.S."/>
            <person name="Ke H.M."/>
            <person name="Chang L.Y."/>
            <person name="Hsu C.Y."/>
            <person name="Yang H.T."/>
            <person name="Sudianto E."/>
            <person name="Hsu M.H."/>
            <person name="Wu K.P."/>
            <person name="Wang L.N."/>
            <person name="Leebens-Mack J.H."/>
            <person name="Tsai I.J."/>
        </authorList>
    </citation>
    <scope>NUCLEOTIDE SEQUENCE [LARGE SCALE GENOMIC DNA]</scope>
    <source>
        <strain evidence="2">cv. Chaw 1501</strain>
        <tissue evidence="1">Young leaves</tissue>
    </source>
</reference>
<dbReference type="AlphaFoldDB" id="A0A443PPC6"/>
<evidence type="ECO:0000313" key="2">
    <source>
        <dbReference type="Proteomes" id="UP000283530"/>
    </source>
</evidence>
<keyword evidence="2" id="KW-1185">Reference proteome</keyword>
<gene>
    <name evidence="1" type="ORF">CKAN_02185100</name>
</gene>
<dbReference type="Proteomes" id="UP000283530">
    <property type="component" value="Unassembled WGS sequence"/>
</dbReference>
<name>A0A443PPC6_9MAGN</name>
<sequence length="80" mass="9104">MYTFTNQIELVKKSYGLQWLFHLTPTHGGYRRWRWSASEVCQCELGFTFGSYGCTGTRQAAIGCHLQANCCDEIQLCANC</sequence>
<protein>
    <submittedName>
        <fullName evidence="1">Uncharacterized protein</fullName>
    </submittedName>
</protein>
<dbReference type="EMBL" id="QPKB01000009">
    <property type="protein sequence ID" value="RWR92633.1"/>
    <property type="molecule type" value="Genomic_DNA"/>
</dbReference>
<organism evidence="1 2">
    <name type="scientific">Cinnamomum micranthum f. kanehirae</name>
    <dbReference type="NCBI Taxonomy" id="337451"/>
    <lineage>
        <taxon>Eukaryota</taxon>
        <taxon>Viridiplantae</taxon>
        <taxon>Streptophyta</taxon>
        <taxon>Embryophyta</taxon>
        <taxon>Tracheophyta</taxon>
        <taxon>Spermatophyta</taxon>
        <taxon>Magnoliopsida</taxon>
        <taxon>Magnoliidae</taxon>
        <taxon>Laurales</taxon>
        <taxon>Lauraceae</taxon>
        <taxon>Cinnamomum</taxon>
    </lineage>
</organism>